<feature type="transmembrane region" description="Helical" evidence="10">
    <location>
        <begin position="901"/>
        <end position="921"/>
    </location>
</feature>
<comment type="caution">
    <text evidence="8">Lacks conserved residue(s) required for the propagation of feature annotation.</text>
</comment>
<dbReference type="Gene3D" id="3.40.50.200">
    <property type="entry name" value="Peptidase S8/S53 domain"/>
    <property type="match status" value="1"/>
</dbReference>
<evidence type="ECO:0000313" key="14">
    <source>
        <dbReference type="Proteomes" id="UP000534186"/>
    </source>
</evidence>
<dbReference type="Proteomes" id="UP000534186">
    <property type="component" value="Unassembled WGS sequence"/>
</dbReference>
<dbReference type="Pfam" id="PF00082">
    <property type="entry name" value="Peptidase_S8"/>
    <property type="match status" value="1"/>
</dbReference>
<comment type="similarity">
    <text evidence="8">Belongs to the peptidase S8 family.</text>
</comment>
<dbReference type="GO" id="GO:0004252">
    <property type="term" value="F:serine-type endopeptidase activity"/>
    <property type="evidence" value="ECO:0007669"/>
    <property type="project" value="InterPro"/>
</dbReference>
<evidence type="ECO:0000256" key="5">
    <source>
        <dbReference type="ARBA" id="ARBA00022825"/>
    </source>
</evidence>
<protein>
    <recommendedName>
        <fullName evidence="12">Peptidase S53 domain-containing protein</fullName>
    </recommendedName>
</protein>
<evidence type="ECO:0000256" key="11">
    <source>
        <dbReference type="SAM" id="SignalP"/>
    </source>
</evidence>
<feature type="region of interest" description="Disordered" evidence="9">
    <location>
        <begin position="24"/>
        <end position="46"/>
    </location>
</feature>
<dbReference type="InterPro" id="IPR036852">
    <property type="entry name" value="Peptidase_S8/S53_dom_sf"/>
</dbReference>
<dbReference type="GO" id="GO:0006508">
    <property type="term" value="P:proteolysis"/>
    <property type="evidence" value="ECO:0007669"/>
    <property type="project" value="UniProtKB-KW"/>
</dbReference>
<keyword evidence="5" id="KW-0720">Serine protease</keyword>
<dbReference type="InterPro" id="IPR015366">
    <property type="entry name" value="S53_propep"/>
</dbReference>
<comment type="cofactor">
    <cofactor evidence="1">
        <name>Ca(2+)</name>
        <dbReference type="ChEBI" id="CHEBI:29108"/>
    </cofactor>
</comment>
<dbReference type="PROSITE" id="PS51695">
    <property type="entry name" value="SEDOLISIN"/>
    <property type="match status" value="1"/>
</dbReference>
<gene>
    <name evidence="13" type="ORF">HDF12_003021</name>
</gene>
<keyword evidence="3" id="KW-0479">Metal-binding</keyword>
<dbReference type="EMBL" id="JACCCV010000002">
    <property type="protein sequence ID" value="NYF52622.1"/>
    <property type="molecule type" value="Genomic_DNA"/>
</dbReference>
<dbReference type="PROSITE" id="PS00138">
    <property type="entry name" value="SUBTILASE_SER"/>
    <property type="match status" value="1"/>
</dbReference>
<feature type="compositionally biased region" description="Polar residues" evidence="9">
    <location>
        <begin position="24"/>
        <end position="38"/>
    </location>
</feature>
<keyword evidence="6" id="KW-0106">Calcium</keyword>
<evidence type="ECO:0000256" key="7">
    <source>
        <dbReference type="ARBA" id="ARBA00023145"/>
    </source>
</evidence>
<keyword evidence="4" id="KW-0378">Hydrolase</keyword>
<dbReference type="PROSITE" id="PS51892">
    <property type="entry name" value="SUBTILASE"/>
    <property type="match status" value="1"/>
</dbReference>
<organism evidence="13 14">
    <name type="scientific">Tunturiibacter lichenicola</name>
    <dbReference type="NCBI Taxonomy" id="2051959"/>
    <lineage>
        <taxon>Bacteria</taxon>
        <taxon>Pseudomonadati</taxon>
        <taxon>Acidobacteriota</taxon>
        <taxon>Terriglobia</taxon>
        <taxon>Terriglobales</taxon>
        <taxon>Acidobacteriaceae</taxon>
        <taxon>Tunturiibacter</taxon>
    </lineage>
</organism>
<sequence length="965" mass="99191">MKHFRRVLLPLLTVALLVSSLPSFSQTPASQTSFSQTPEPRIKGPITEASRVVLSNSRTPRVHTADDLGALSSETPIPGITLVFKRSATQEATLQELLSAQQNPASPLYHQWLTPETFATRFGVADQDIAATQSWLVSRGFHIDSVSRSRDRITFSGTAAQVQAAFGTELHNYRTEGELHFAPAADLTLPAELTPVTAAVLHLSDFRPKPNLKVQTHPHPDYTTLATQTHYLGPQDIATMYDLNTLYSSGFTGSGQGLAVVGQSDADTTSAVSFFKGNLSPGSIGNISFVLVPGSGVEAISPGDEGESEIDLEYSSGIATEANIFFVHVGANQNYDVFDALAFTIDQNIAPVISISYGVCESLMSATDLDQGNALFERAAAQGQTIVAAAGDSGSTACVDFTSSGLSLTQQQALSVSYPADSPYVTAIGGTQMATGTFAPGSSQYWSAANNENLSSSLLSYVPEVVWNEGSSSFGIAAGGGGASTHFSRPTWQSAVPGIPSGAYRLLPDVALQSSIASPGFLFCSGDPSLTNSQGETASCANGLGGSNTNFPVAGGTSFATPIFAGLIAILNQAQQETGQGNINPILYGLASNPASYAAVFHDIVSGTNACASTTPSCAAPGESGYTATPGYDEATGLGSVDFGQLAKALPSSPTTKLVPTTIRINSVGTDTPGDIAVQITVGPAISPVNAVALTGGISVSLDGTVLNPSLAFPSTPYYNDGGQLITFPFPQPSTPGSHLLTVAYPGDATLSPSIATYAFQVGNLTATGSFTVAAANITVANGSQGSIPISATPAGGYSGRVAWSLAAATSTGTSEVCYFISASTTNNPNAATLNIGVGSACTRVVSGEPTSFRTLTSHASSRRETSSKWRSTPGIVIYAGLLVGGSFFTRRRRRLSPSLWLAVAFITIASLGLSGCGGSGGGSSGGTGNTTPPPNASTYTLTLTGTDSVNTAIKASTNFTLTVN</sequence>
<keyword evidence="7" id="KW-0865">Zymogen</keyword>
<dbReference type="InterPro" id="IPR030400">
    <property type="entry name" value="Sedolisin_dom"/>
</dbReference>
<dbReference type="PANTHER" id="PTHR14218:SF15">
    <property type="entry name" value="TRIPEPTIDYL-PEPTIDASE 1"/>
    <property type="match status" value="1"/>
</dbReference>
<evidence type="ECO:0000259" key="12">
    <source>
        <dbReference type="PROSITE" id="PS51695"/>
    </source>
</evidence>
<evidence type="ECO:0000256" key="4">
    <source>
        <dbReference type="ARBA" id="ARBA00022801"/>
    </source>
</evidence>
<dbReference type="SMART" id="SM00944">
    <property type="entry name" value="Pro-kuma_activ"/>
    <property type="match status" value="1"/>
</dbReference>
<dbReference type="SUPFAM" id="SSF52743">
    <property type="entry name" value="Subtilisin-like"/>
    <property type="match status" value="1"/>
</dbReference>
<feature type="domain" description="Peptidase S53" evidence="12">
    <location>
        <begin position="231"/>
        <end position="653"/>
    </location>
</feature>
<feature type="transmembrane region" description="Helical" evidence="10">
    <location>
        <begin position="870"/>
        <end position="889"/>
    </location>
</feature>
<keyword evidence="2" id="KW-0645">Protease</keyword>
<keyword evidence="10" id="KW-1133">Transmembrane helix</keyword>
<dbReference type="PANTHER" id="PTHR14218">
    <property type="entry name" value="PROTEASE S8 TRIPEPTIDYL PEPTIDASE I CLN2"/>
    <property type="match status" value="1"/>
</dbReference>
<keyword evidence="10" id="KW-0812">Transmembrane</keyword>
<dbReference type="Pfam" id="PF09286">
    <property type="entry name" value="Pro-kuma_activ"/>
    <property type="match status" value="1"/>
</dbReference>
<evidence type="ECO:0000313" key="13">
    <source>
        <dbReference type="EMBL" id="NYF52622.1"/>
    </source>
</evidence>
<keyword evidence="11" id="KW-0732">Signal</keyword>
<dbReference type="CDD" id="cd11377">
    <property type="entry name" value="Pro-peptidase_S53"/>
    <property type="match status" value="1"/>
</dbReference>
<evidence type="ECO:0000256" key="6">
    <source>
        <dbReference type="ARBA" id="ARBA00022837"/>
    </source>
</evidence>
<keyword evidence="10" id="KW-0472">Membrane</keyword>
<dbReference type="SUPFAM" id="SSF54897">
    <property type="entry name" value="Protease propeptides/inhibitors"/>
    <property type="match status" value="1"/>
</dbReference>
<reference evidence="13 14" key="1">
    <citation type="submission" date="2020-07" db="EMBL/GenBank/DDBJ databases">
        <title>Genomic Encyclopedia of Type Strains, Phase IV (KMG-V): Genome sequencing to study the core and pangenomes of soil and plant-associated prokaryotes.</title>
        <authorList>
            <person name="Whitman W."/>
        </authorList>
    </citation>
    <scope>NUCLEOTIDE SEQUENCE [LARGE SCALE GENOMIC DNA]</scope>
    <source>
        <strain evidence="13 14">M8UP30</strain>
    </source>
</reference>
<name>A0A7Y9NNW8_9BACT</name>
<evidence type="ECO:0000256" key="2">
    <source>
        <dbReference type="ARBA" id="ARBA00022670"/>
    </source>
</evidence>
<evidence type="ECO:0000256" key="3">
    <source>
        <dbReference type="ARBA" id="ARBA00022723"/>
    </source>
</evidence>
<accession>A0A7Y9NNW8</accession>
<evidence type="ECO:0000256" key="9">
    <source>
        <dbReference type="SAM" id="MobiDB-lite"/>
    </source>
</evidence>
<dbReference type="GO" id="GO:0008240">
    <property type="term" value="F:tripeptidyl-peptidase activity"/>
    <property type="evidence" value="ECO:0007669"/>
    <property type="project" value="TreeGrafter"/>
</dbReference>
<dbReference type="InterPro" id="IPR000209">
    <property type="entry name" value="Peptidase_S8/S53_dom"/>
</dbReference>
<feature type="chain" id="PRO_5031291884" description="Peptidase S53 domain-containing protein" evidence="11">
    <location>
        <begin position="26"/>
        <end position="965"/>
    </location>
</feature>
<dbReference type="GO" id="GO:0046872">
    <property type="term" value="F:metal ion binding"/>
    <property type="evidence" value="ECO:0007669"/>
    <property type="project" value="UniProtKB-KW"/>
</dbReference>
<evidence type="ECO:0000256" key="10">
    <source>
        <dbReference type="SAM" id="Phobius"/>
    </source>
</evidence>
<evidence type="ECO:0000256" key="8">
    <source>
        <dbReference type="PROSITE-ProRule" id="PRU01240"/>
    </source>
</evidence>
<proteinExistence type="inferred from homology"/>
<evidence type="ECO:0000256" key="1">
    <source>
        <dbReference type="ARBA" id="ARBA00001913"/>
    </source>
</evidence>
<dbReference type="InterPro" id="IPR050819">
    <property type="entry name" value="Tripeptidyl-peptidase_I"/>
</dbReference>
<comment type="caution">
    <text evidence="13">The sequence shown here is derived from an EMBL/GenBank/DDBJ whole genome shotgun (WGS) entry which is preliminary data.</text>
</comment>
<dbReference type="CDD" id="cd04056">
    <property type="entry name" value="Peptidases_S53"/>
    <property type="match status" value="1"/>
</dbReference>
<feature type="signal peptide" evidence="11">
    <location>
        <begin position="1"/>
        <end position="25"/>
    </location>
</feature>
<dbReference type="AlphaFoldDB" id="A0A7Y9NNW8"/>
<dbReference type="InterPro" id="IPR023828">
    <property type="entry name" value="Peptidase_S8_Ser-AS"/>
</dbReference>